<evidence type="ECO:0000256" key="3">
    <source>
        <dbReference type="ARBA" id="ARBA00023125"/>
    </source>
</evidence>
<name>F9Y8R4_KETVW</name>
<dbReference type="InterPro" id="IPR000847">
    <property type="entry name" value="LysR_HTH_N"/>
</dbReference>
<comment type="similarity">
    <text evidence="1">Belongs to the LysR transcriptional regulatory family.</text>
</comment>
<dbReference type="GO" id="GO:0010628">
    <property type="term" value="P:positive regulation of gene expression"/>
    <property type="evidence" value="ECO:0007669"/>
    <property type="project" value="TreeGrafter"/>
</dbReference>
<dbReference type="HOGENOM" id="CLU_039613_6_3_5"/>
<dbReference type="KEGG" id="kvl:KVU_1394"/>
<evidence type="ECO:0000259" key="5">
    <source>
        <dbReference type="PROSITE" id="PS50931"/>
    </source>
</evidence>
<keyword evidence="7" id="KW-1185">Reference proteome</keyword>
<feature type="domain" description="HTH lysR-type" evidence="5">
    <location>
        <begin position="16"/>
        <end position="73"/>
    </location>
</feature>
<keyword evidence="4" id="KW-0804">Transcription</keyword>
<dbReference type="Gene3D" id="3.40.190.290">
    <property type="match status" value="1"/>
</dbReference>
<dbReference type="Pfam" id="PF00126">
    <property type="entry name" value="HTH_1"/>
    <property type="match status" value="1"/>
</dbReference>
<evidence type="ECO:0000256" key="2">
    <source>
        <dbReference type="ARBA" id="ARBA00023015"/>
    </source>
</evidence>
<dbReference type="SUPFAM" id="SSF46785">
    <property type="entry name" value="Winged helix' DNA-binding domain"/>
    <property type="match status" value="1"/>
</dbReference>
<dbReference type="Proteomes" id="UP000000692">
    <property type="component" value="Chromosome"/>
</dbReference>
<accession>F9Y8R4</accession>
<evidence type="ECO:0000256" key="4">
    <source>
        <dbReference type="ARBA" id="ARBA00023163"/>
    </source>
</evidence>
<dbReference type="InterPro" id="IPR036390">
    <property type="entry name" value="WH_DNA-bd_sf"/>
</dbReference>
<organism evidence="6 7">
    <name type="scientific">Ketogulonicigenium vulgare (strain WSH-001)</name>
    <dbReference type="NCBI Taxonomy" id="759362"/>
    <lineage>
        <taxon>Bacteria</taxon>
        <taxon>Pseudomonadati</taxon>
        <taxon>Pseudomonadota</taxon>
        <taxon>Alphaproteobacteria</taxon>
        <taxon>Rhodobacterales</taxon>
        <taxon>Roseobacteraceae</taxon>
        <taxon>Ketogulonicigenium</taxon>
    </lineage>
</organism>
<dbReference type="PANTHER" id="PTHR30427:SF1">
    <property type="entry name" value="TRANSCRIPTIONAL ACTIVATOR PROTEIN LYSR"/>
    <property type="match status" value="1"/>
</dbReference>
<sequence length="316" mass="34915">MNNAFSIQRLLLSPNITLRHLEIFATMMDGWTTAAVAERLEITQPAVSQSIKQLEQALNVTLFERVGRRLSPTNSAVILHSDVRQVFRAMRALEIRAEGLSKGSSGQLRIISTPPLGYSYAPLALARILQTNSEIATEYEVVRMTELRDAVQSGRMDLGLAVFEGNIETALNVTPIHRTRMVAVVPRSSPLSEKHAISPEDLHAQPYIGLAGDSNLGQLIRSAFTERQADYHPRLEVRYCATAVNLAERGIGTAMVDPYSASAHALQNVVCLPFVPTREVWACTLTRRGVPFSSPLKAFMAILREEMENRVVSLPV</sequence>
<dbReference type="InterPro" id="IPR036388">
    <property type="entry name" value="WH-like_DNA-bd_sf"/>
</dbReference>
<proteinExistence type="inferred from homology"/>
<evidence type="ECO:0000256" key="1">
    <source>
        <dbReference type="ARBA" id="ARBA00009437"/>
    </source>
</evidence>
<dbReference type="OrthoDB" id="8479870at2"/>
<dbReference type="GO" id="GO:0003700">
    <property type="term" value="F:DNA-binding transcription factor activity"/>
    <property type="evidence" value="ECO:0007669"/>
    <property type="project" value="InterPro"/>
</dbReference>
<dbReference type="PANTHER" id="PTHR30427">
    <property type="entry name" value="TRANSCRIPTIONAL ACTIVATOR PROTEIN LYSR"/>
    <property type="match status" value="1"/>
</dbReference>
<dbReference type="EMBL" id="CP002018">
    <property type="protein sequence ID" value="AEM41233.1"/>
    <property type="molecule type" value="Genomic_DNA"/>
</dbReference>
<dbReference type="AlphaFoldDB" id="F9Y8R4"/>
<dbReference type="Gene3D" id="1.10.10.10">
    <property type="entry name" value="Winged helix-like DNA-binding domain superfamily/Winged helix DNA-binding domain"/>
    <property type="match status" value="1"/>
</dbReference>
<dbReference type="Pfam" id="PF03466">
    <property type="entry name" value="LysR_substrate"/>
    <property type="match status" value="1"/>
</dbReference>
<keyword evidence="3" id="KW-0238">DNA-binding</keyword>
<protein>
    <submittedName>
        <fullName evidence="6">Transcriptional regulator, LysR family protein</fullName>
    </submittedName>
</protein>
<reference evidence="6 7" key="1">
    <citation type="journal article" date="2011" name="J. Bacteriol.">
        <title>Complete genome sequence of the industrial strain Ketogulonicigenium vulgare WSH-001.</title>
        <authorList>
            <person name="Liu L."/>
            <person name="Li Y."/>
            <person name="Zhang J."/>
            <person name="Zhou Z."/>
            <person name="Liu J."/>
            <person name="Li X."/>
            <person name="Zhou J."/>
            <person name="Du G."/>
            <person name="Wang L."/>
            <person name="Chen J."/>
        </authorList>
    </citation>
    <scope>NUCLEOTIDE SEQUENCE [LARGE SCALE GENOMIC DNA]</scope>
    <source>
        <strain evidence="6 7">WSH-001</strain>
    </source>
</reference>
<dbReference type="PROSITE" id="PS50931">
    <property type="entry name" value="HTH_LYSR"/>
    <property type="match status" value="1"/>
</dbReference>
<keyword evidence="2" id="KW-0805">Transcription regulation</keyword>
<evidence type="ECO:0000313" key="6">
    <source>
        <dbReference type="EMBL" id="AEM41233.1"/>
    </source>
</evidence>
<dbReference type="eggNOG" id="COG0583">
    <property type="taxonomic scope" value="Bacteria"/>
</dbReference>
<evidence type="ECO:0000313" key="7">
    <source>
        <dbReference type="Proteomes" id="UP000000692"/>
    </source>
</evidence>
<dbReference type="InterPro" id="IPR005119">
    <property type="entry name" value="LysR_subst-bd"/>
</dbReference>
<dbReference type="PRINTS" id="PR00039">
    <property type="entry name" value="HTHLYSR"/>
</dbReference>
<dbReference type="PATRIC" id="fig|759362.5.peg.1442"/>
<gene>
    <name evidence="6" type="ordered locus">KVU_1394</name>
</gene>
<dbReference type="SUPFAM" id="SSF53850">
    <property type="entry name" value="Periplasmic binding protein-like II"/>
    <property type="match status" value="1"/>
</dbReference>
<dbReference type="RefSeq" id="WP_013384706.1">
    <property type="nucleotide sequence ID" value="NC_017384.1"/>
</dbReference>
<dbReference type="GO" id="GO:0043565">
    <property type="term" value="F:sequence-specific DNA binding"/>
    <property type="evidence" value="ECO:0007669"/>
    <property type="project" value="TreeGrafter"/>
</dbReference>